<dbReference type="GO" id="GO:0000976">
    <property type="term" value="F:transcription cis-regulatory region binding"/>
    <property type="evidence" value="ECO:0007669"/>
    <property type="project" value="TreeGrafter"/>
</dbReference>
<feature type="domain" description="HTH tetR-type" evidence="4">
    <location>
        <begin position="34"/>
        <end position="94"/>
    </location>
</feature>
<gene>
    <name evidence="5" type="ORF">C6V83_00790</name>
</gene>
<proteinExistence type="predicted"/>
<dbReference type="Gene3D" id="1.10.357.10">
    <property type="entry name" value="Tetracycline Repressor, domain 2"/>
    <property type="match status" value="1"/>
</dbReference>
<evidence type="ECO:0000313" key="6">
    <source>
        <dbReference type="Proteomes" id="UP000239814"/>
    </source>
</evidence>
<evidence type="ECO:0000256" key="2">
    <source>
        <dbReference type="PROSITE-ProRule" id="PRU00335"/>
    </source>
</evidence>
<accession>A0A2S0KJS5</accession>
<dbReference type="KEGG" id="git:C6V83_00790"/>
<evidence type="ECO:0000259" key="4">
    <source>
        <dbReference type="PROSITE" id="PS50977"/>
    </source>
</evidence>
<dbReference type="InterPro" id="IPR001647">
    <property type="entry name" value="HTH_TetR"/>
</dbReference>
<dbReference type="OrthoDB" id="3783612at2"/>
<dbReference type="Proteomes" id="UP000239814">
    <property type="component" value="Chromosome"/>
</dbReference>
<protein>
    <submittedName>
        <fullName evidence="5">TetR/AcrR family transcriptional regulator</fullName>
    </submittedName>
</protein>
<dbReference type="PROSITE" id="PS50977">
    <property type="entry name" value="HTH_TETR_2"/>
    <property type="match status" value="1"/>
</dbReference>
<evidence type="ECO:0000256" key="1">
    <source>
        <dbReference type="ARBA" id="ARBA00023125"/>
    </source>
</evidence>
<evidence type="ECO:0000313" key="5">
    <source>
        <dbReference type="EMBL" id="AVM01920.1"/>
    </source>
</evidence>
<dbReference type="AlphaFoldDB" id="A0A2S0KJS5"/>
<feature type="region of interest" description="Disordered" evidence="3">
    <location>
        <begin position="1"/>
        <end position="29"/>
    </location>
</feature>
<dbReference type="InterPro" id="IPR050109">
    <property type="entry name" value="HTH-type_TetR-like_transc_reg"/>
</dbReference>
<dbReference type="PANTHER" id="PTHR30055">
    <property type="entry name" value="HTH-TYPE TRANSCRIPTIONAL REGULATOR RUTR"/>
    <property type="match status" value="1"/>
</dbReference>
<evidence type="ECO:0000256" key="3">
    <source>
        <dbReference type="SAM" id="MobiDB-lite"/>
    </source>
</evidence>
<feature type="DNA-binding region" description="H-T-H motif" evidence="2">
    <location>
        <begin position="57"/>
        <end position="76"/>
    </location>
</feature>
<dbReference type="InterPro" id="IPR009057">
    <property type="entry name" value="Homeodomain-like_sf"/>
</dbReference>
<dbReference type="SUPFAM" id="SSF46689">
    <property type="entry name" value="Homeodomain-like"/>
    <property type="match status" value="1"/>
</dbReference>
<dbReference type="GO" id="GO:0003700">
    <property type="term" value="F:DNA-binding transcription factor activity"/>
    <property type="evidence" value="ECO:0007669"/>
    <property type="project" value="TreeGrafter"/>
</dbReference>
<sequence length="221" mass="23304">MTDECQDGRVTAQDPATEPTLRSYGGEPGDARVARRRAALIDAALDLLGDPESGGVTVRGICARAGLTPRYFYESFSGVDDLVGATYDGVIAEIAETALAGLAAGEDTRGKVAGAIGAIVDVVDSDRRKGRLLFTDTLRSPVVATKREDSMRLFVRLTSESAAQVMGVRPGPETTAAAYFQVGGMGRLLASWTAGMIDLDRDHVVEVCVRLMLPGGAANER</sequence>
<keyword evidence="1 2" id="KW-0238">DNA-binding</keyword>
<keyword evidence="6" id="KW-1185">Reference proteome</keyword>
<name>A0A2S0KJS5_9ACTN</name>
<dbReference type="EMBL" id="CP027433">
    <property type="protein sequence ID" value="AVM01920.1"/>
    <property type="molecule type" value="Genomic_DNA"/>
</dbReference>
<organism evidence="5 6">
    <name type="scientific">Gordonia iterans</name>
    <dbReference type="NCBI Taxonomy" id="1004901"/>
    <lineage>
        <taxon>Bacteria</taxon>
        <taxon>Bacillati</taxon>
        <taxon>Actinomycetota</taxon>
        <taxon>Actinomycetes</taxon>
        <taxon>Mycobacteriales</taxon>
        <taxon>Gordoniaceae</taxon>
        <taxon>Gordonia</taxon>
    </lineage>
</organism>
<reference evidence="5 6" key="1">
    <citation type="submission" date="2018-03" db="EMBL/GenBank/DDBJ databases">
        <title>Characteristics and genome of n-alkane degrading marine bacteria Gordonia iterans isolated from crude oil contaminated in Tae-an, South Korea.</title>
        <authorList>
            <person name="Lee S.-S."/>
            <person name="Kim H."/>
        </authorList>
    </citation>
    <scope>NUCLEOTIDE SEQUENCE [LARGE SCALE GENOMIC DNA]</scope>
    <source>
        <strain evidence="5 6">Co17</strain>
    </source>
</reference>
<dbReference type="PANTHER" id="PTHR30055:SF209">
    <property type="entry name" value="POSSIBLE TRANSCRIPTIONAL REGULATORY PROTEIN (PROBABLY TETR-FAMILY)"/>
    <property type="match status" value="1"/>
</dbReference>